<proteinExistence type="predicted"/>
<sequence length="85" mass="9588">MICQGGPFFHLMLYTNLCRYSHKLQQLVKFKILGILQEQGNKNKAKISKFSSQTISCGSYSSSCLLFLPSFIFSSLICIKKDNDG</sequence>
<gene>
    <name evidence="1" type="ORF">MANES_09G048900</name>
</gene>
<organism evidence="1">
    <name type="scientific">Manihot esculenta</name>
    <name type="common">Cassava</name>
    <name type="synonym">Jatropha manihot</name>
    <dbReference type="NCBI Taxonomy" id="3983"/>
    <lineage>
        <taxon>Eukaryota</taxon>
        <taxon>Viridiplantae</taxon>
        <taxon>Streptophyta</taxon>
        <taxon>Embryophyta</taxon>
        <taxon>Tracheophyta</taxon>
        <taxon>Spermatophyta</taxon>
        <taxon>Magnoliopsida</taxon>
        <taxon>eudicotyledons</taxon>
        <taxon>Gunneridae</taxon>
        <taxon>Pentapetalae</taxon>
        <taxon>rosids</taxon>
        <taxon>fabids</taxon>
        <taxon>Malpighiales</taxon>
        <taxon>Euphorbiaceae</taxon>
        <taxon>Crotonoideae</taxon>
        <taxon>Manihoteae</taxon>
        <taxon>Manihot</taxon>
    </lineage>
</organism>
<dbReference type="AlphaFoldDB" id="A0A2C9V7W0"/>
<evidence type="ECO:0000313" key="1">
    <source>
        <dbReference type="EMBL" id="OAY40791.1"/>
    </source>
</evidence>
<reference evidence="1" key="1">
    <citation type="submission" date="2016-02" db="EMBL/GenBank/DDBJ databases">
        <title>WGS assembly of Manihot esculenta.</title>
        <authorList>
            <person name="Bredeson J.V."/>
            <person name="Prochnik S.E."/>
            <person name="Lyons J.B."/>
            <person name="Schmutz J."/>
            <person name="Grimwood J."/>
            <person name="Vrebalov J."/>
            <person name="Bart R.S."/>
            <person name="Amuge T."/>
            <person name="Ferguson M.E."/>
            <person name="Green R."/>
            <person name="Putnam N."/>
            <person name="Stites J."/>
            <person name="Rounsley S."/>
            <person name="Rokhsar D.S."/>
        </authorList>
    </citation>
    <scope>NUCLEOTIDE SEQUENCE [LARGE SCALE GENOMIC DNA]</scope>
    <source>
        <tissue evidence="1">Leaf</tissue>
    </source>
</reference>
<protein>
    <submittedName>
        <fullName evidence="1">Uncharacterized protein</fullName>
    </submittedName>
</protein>
<accession>A0A2C9V7W0</accession>
<dbReference type="EMBL" id="CM004395">
    <property type="protein sequence ID" value="OAY40791.1"/>
    <property type="molecule type" value="Genomic_DNA"/>
</dbReference>
<name>A0A2C9V7W0_MANES</name>